<evidence type="ECO:0000313" key="6">
    <source>
        <dbReference type="EMBL" id="CAB9494545.1"/>
    </source>
</evidence>
<reference evidence="6 7" key="1">
    <citation type="submission" date="2020-06" db="EMBL/GenBank/DDBJ databases">
        <authorList>
            <person name="Duchaud E."/>
        </authorList>
    </citation>
    <scope>NUCLEOTIDE SEQUENCE [LARGE SCALE GENOMIC DNA]</scope>
    <source>
        <strain evidence="6">Alteromonas fortis</strain>
    </source>
</reference>
<keyword evidence="2" id="KW-0805">Transcription regulation</keyword>
<dbReference type="SMART" id="SM00354">
    <property type="entry name" value="HTH_LACI"/>
    <property type="match status" value="1"/>
</dbReference>
<protein>
    <submittedName>
        <fullName evidence="6">Transcriptional regulator</fullName>
    </submittedName>
</protein>
<organism evidence="6 7">
    <name type="scientific">Alteromonas macleodii</name>
    <name type="common">Pseudoalteromonas macleodii</name>
    <dbReference type="NCBI Taxonomy" id="28108"/>
    <lineage>
        <taxon>Bacteria</taxon>
        <taxon>Pseudomonadati</taxon>
        <taxon>Pseudomonadota</taxon>
        <taxon>Gammaproteobacteria</taxon>
        <taxon>Alteromonadales</taxon>
        <taxon>Alteromonadaceae</taxon>
        <taxon>Alteromonas/Salinimonas group</taxon>
        <taxon>Alteromonas</taxon>
    </lineage>
</organism>
<sequence>MITQPVTIKDIAKLANVSIATVSRVINENGKVKGATKTKIQQLIDSLNFKPNTYARDLVKNRSSSIGIIYPHFSFDCHEFNGLSQANTGTPLPPYLAQTAHSEEEEKARIEELDALGCPGIVLCHSRCSAQTLNRWVKKLPYLYCIDRQLTSSSFQRVNFDHLDAGVLQAREALRNGGRFGIVVYSTTFNHASAQRFSGIIGTLSNYKGPLEVETLSLTKCDIDSAFGLVKDNDALFRRADFIIAENDFAAYGVINALKTMGLRIPHETTVVGFGNHMISTLSYPKLTTVQYPFNQMLNEIVYRIQKGKIRTRDFRPTLVKRQSS</sequence>
<dbReference type="GO" id="GO:0000976">
    <property type="term" value="F:transcription cis-regulatory region binding"/>
    <property type="evidence" value="ECO:0007669"/>
    <property type="project" value="TreeGrafter"/>
</dbReference>
<keyword evidence="4" id="KW-0804">Transcription</keyword>
<dbReference type="GO" id="GO:0003700">
    <property type="term" value="F:DNA-binding transcription factor activity"/>
    <property type="evidence" value="ECO:0007669"/>
    <property type="project" value="TreeGrafter"/>
</dbReference>
<keyword evidence="3" id="KW-0238">DNA-binding</keyword>
<dbReference type="InterPro" id="IPR010982">
    <property type="entry name" value="Lambda_DNA-bd_dom_sf"/>
</dbReference>
<dbReference type="EMBL" id="LR812090">
    <property type="protein sequence ID" value="CAB9494545.1"/>
    <property type="molecule type" value="Genomic_DNA"/>
</dbReference>
<dbReference type="Proteomes" id="UP000509458">
    <property type="component" value="Chromosome"/>
</dbReference>
<dbReference type="InterPro" id="IPR046335">
    <property type="entry name" value="LacI/GalR-like_sensor"/>
</dbReference>
<evidence type="ECO:0000256" key="3">
    <source>
        <dbReference type="ARBA" id="ARBA00023125"/>
    </source>
</evidence>
<dbReference type="SUPFAM" id="SSF53822">
    <property type="entry name" value="Periplasmic binding protein-like I"/>
    <property type="match status" value="1"/>
</dbReference>
<name>A0A6T9Y599_ALTMA</name>
<dbReference type="PROSITE" id="PS00356">
    <property type="entry name" value="HTH_LACI_1"/>
    <property type="match status" value="1"/>
</dbReference>
<dbReference type="Gene3D" id="3.40.50.2300">
    <property type="match status" value="2"/>
</dbReference>
<dbReference type="CDD" id="cd01392">
    <property type="entry name" value="HTH_LacI"/>
    <property type="match status" value="1"/>
</dbReference>
<dbReference type="PROSITE" id="PS50932">
    <property type="entry name" value="HTH_LACI_2"/>
    <property type="match status" value="1"/>
</dbReference>
<evidence type="ECO:0000313" key="7">
    <source>
        <dbReference type="Proteomes" id="UP000509458"/>
    </source>
</evidence>
<dbReference type="Gene3D" id="1.10.260.40">
    <property type="entry name" value="lambda repressor-like DNA-binding domains"/>
    <property type="match status" value="1"/>
</dbReference>
<keyword evidence="1" id="KW-0678">Repressor</keyword>
<evidence type="ECO:0000256" key="4">
    <source>
        <dbReference type="ARBA" id="ARBA00023163"/>
    </source>
</evidence>
<dbReference type="InterPro" id="IPR028082">
    <property type="entry name" value="Peripla_BP_I"/>
</dbReference>
<feature type="domain" description="HTH lacI-type" evidence="5">
    <location>
        <begin position="6"/>
        <end position="60"/>
    </location>
</feature>
<dbReference type="PRINTS" id="PR00036">
    <property type="entry name" value="HTHLACI"/>
</dbReference>
<dbReference type="PANTHER" id="PTHR30146:SF95">
    <property type="entry name" value="RIBOSE OPERON REPRESSOR"/>
    <property type="match status" value="1"/>
</dbReference>
<evidence type="ECO:0000256" key="2">
    <source>
        <dbReference type="ARBA" id="ARBA00023015"/>
    </source>
</evidence>
<dbReference type="SUPFAM" id="SSF47413">
    <property type="entry name" value="lambda repressor-like DNA-binding domains"/>
    <property type="match status" value="1"/>
</dbReference>
<dbReference type="AlphaFoldDB" id="A0A6T9Y599"/>
<dbReference type="Pfam" id="PF00356">
    <property type="entry name" value="LacI"/>
    <property type="match status" value="1"/>
</dbReference>
<dbReference type="Pfam" id="PF13377">
    <property type="entry name" value="Peripla_BP_3"/>
    <property type="match status" value="1"/>
</dbReference>
<gene>
    <name evidence="6" type="ORF">ALFOR1_31539</name>
</gene>
<dbReference type="PANTHER" id="PTHR30146">
    <property type="entry name" value="LACI-RELATED TRANSCRIPTIONAL REPRESSOR"/>
    <property type="match status" value="1"/>
</dbReference>
<evidence type="ECO:0000256" key="1">
    <source>
        <dbReference type="ARBA" id="ARBA00022491"/>
    </source>
</evidence>
<accession>A0A6T9Y599</accession>
<dbReference type="InterPro" id="IPR000843">
    <property type="entry name" value="HTH_LacI"/>
</dbReference>
<dbReference type="RefSeq" id="WP_179983890.1">
    <property type="nucleotide sequence ID" value="NZ_LR812090.1"/>
</dbReference>
<evidence type="ECO:0000259" key="5">
    <source>
        <dbReference type="PROSITE" id="PS50932"/>
    </source>
</evidence>
<proteinExistence type="predicted"/>